<gene>
    <name evidence="1" type="ORF">SERLADRAFT_343553</name>
</gene>
<proteinExistence type="predicted"/>
<feature type="non-terminal residue" evidence="1">
    <location>
        <position position="1"/>
    </location>
</feature>
<name>F8NK83_SERL9</name>
<protein>
    <submittedName>
        <fullName evidence="1">Uncharacterized protein</fullName>
    </submittedName>
</protein>
<reference evidence="1" key="1">
    <citation type="submission" date="2011-04" db="EMBL/GenBank/DDBJ databases">
        <title>Evolution of plant cell wall degrading machinery underlies the functional diversity of forest fungi.</title>
        <authorList>
            <consortium name="US DOE Joint Genome Institute (JGI-PGF)"/>
            <person name="Eastwood D.C."/>
            <person name="Floudas D."/>
            <person name="Binder M."/>
            <person name="Majcherczyk A."/>
            <person name="Schneider P."/>
            <person name="Aerts A."/>
            <person name="Asiegbu F.O."/>
            <person name="Baker S.E."/>
            <person name="Barry K."/>
            <person name="Bendiksby M."/>
            <person name="Blumentritt M."/>
            <person name="Coutinho P.M."/>
            <person name="Cullen D."/>
            <person name="Cullen D."/>
            <person name="Gathman A."/>
            <person name="Goodell B."/>
            <person name="Henrissat B."/>
            <person name="Ihrmark K."/>
            <person name="Kauserud H."/>
            <person name="Kohler A."/>
            <person name="LaButti K."/>
            <person name="Lapidus A."/>
            <person name="Lavin J.L."/>
            <person name="Lee Y.-H."/>
            <person name="Lindquist E."/>
            <person name="Lilly W."/>
            <person name="Lucas S."/>
            <person name="Morin E."/>
            <person name="Murat C."/>
            <person name="Oguiza J.A."/>
            <person name="Park J."/>
            <person name="Pisabarro A.G."/>
            <person name="Riley R."/>
            <person name="Rosling A."/>
            <person name="Salamov A."/>
            <person name="Schmidt O."/>
            <person name="Schmutz J."/>
            <person name="Skrede I."/>
            <person name="Stenlid J."/>
            <person name="Wiebenga A."/>
            <person name="Xie X."/>
            <person name="Kues U."/>
            <person name="Hibbett D.S."/>
            <person name="Hoffmeister D."/>
            <person name="Hogberg N."/>
            <person name="Martin F."/>
            <person name="Grigoriev I.V."/>
            <person name="Watkinson S.C."/>
        </authorList>
    </citation>
    <scope>NUCLEOTIDE SEQUENCE</scope>
    <source>
        <strain evidence="1">S7.9</strain>
    </source>
</reference>
<organism>
    <name type="scientific">Serpula lacrymans var. lacrymans (strain S7.9)</name>
    <name type="common">Dry rot fungus</name>
    <dbReference type="NCBI Taxonomy" id="578457"/>
    <lineage>
        <taxon>Eukaryota</taxon>
        <taxon>Fungi</taxon>
        <taxon>Dikarya</taxon>
        <taxon>Basidiomycota</taxon>
        <taxon>Agaricomycotina</taxon>
        <taxon>Agaricomycetes</taxon>
        <taxon>Agaricomycetidae</taxon>
        <taxon>Boletales</taxon>
        <taxon>Coniophorineae</taxon>
        <taxon>Serpulaceae</taxon>
        <taxon>Serpula</taxon>
    </lineage>
</organism>
<dbReference type="OrthoDB" id="5599419at2759"/>
<accession>F8NK83</accession>
<dbReference type="HOGENOM" id="CLU_000384_32_2_1"/>
<dbReference type="AlphaFoldDB" id="F8NK83"/>
<dbReference type="RefSeq" id="XP_007314548.1">
    <property type="nucleotide sequence ID" value="XM_007314486.1"/>
</dbReference>
<feature type="non-terminal residue" evidence="1">
    <location>
        <position position="56"/>
    </location>
</feature>
<dbReference type="GeneID" id="18808992"/>
<dbReference type="KEGG" id="sla:SERLADRAFT_343553"/>
<dbReference type="Proteomes" id="UP000008064">
    <property type="component" value="Unassembled WGS sequence"/>
</dbReference>
<dbReference type="EMBL" id="GL945430">
    <property type="protein sequence ID" value="EGO28349.1"/>
    <property type="molecule type" value="Genomic_DNA"/>
</dbReference>
<evidence type="ECO:0000313" key="1">
    <source>
        <dbReference type="EMBL" id="EGO28349.1"/>
    </source>
</evidence>
<sequence length="56" mass="6281">IPVYNVNGTLNTGGYIMHKYSFVVEYQGHREGVTAEATQLGKINLILGWTSLFKHN</sequence>